<keyword evidence="3" id="KW-1185">Reference proteome</keyword>
<evidence type="ECO:0000313" key="3">
    <source>
        <dbReference type="Proteomes" id="UP001444625"/>
    </source>
</evidence>
<dbReference type="Proteomes" id="UP001444625">
    <property type="component" value="Unassembled WGS sequence"/>
</dbReference>
<comment type="caution">
    <text evidence="2">The sequence shown here is derived from an EMBL/GenBank/DDBJ whole genome shotgun (WGS) entry which is preliminary data.</text>
</comment>
<dbReference type="RefSeq" id="WP_345826054.1">
    <property type="nucleotide sequence ID" value="NZ_JBDIML010000006.1"/>
</dbReference>
<accession>A0ABU9XKN1</accession>
<gene>
    <name evidence="2" type="ORF">ABC228_15390</name>
</gene>
<evidence type="ECO:0000313" key="2">
    <source>
        <dbReference type="EMBL" id="MEN2768565.1"/>
    </source>
</evidence>
<reference evidence="2 3" key="1">
    <citation type="submission" date="2024-05" db="EMBL/GenBank/DDBJ databases">
        <authorList>
            <person name="Haq I."/>
            <person name="Ullah Z."/>
            <person name="Ahmad R."/>
            <person name="Li M."/>
            <person name="Tong Y."/>
        </authorList>
    </citation>
    <scope>NUCLEOTIDE SEQUENCE [LARGE SCALE GENOMIC DNA]</scope>
    <source>
        <strain evidence="2 3">16A2E</strain>
    </source>
</reference>
<dbReference type="EMBL" id="JBDIML010000006">
    <property type="protein sequence ID" value="MEN2768565.1"/>
    <property type="molecule type" value="Genomic_DNA"/>
</dbReference>
<sequence>MKFIIRSGISLLTVMIMAGTGSVFAQVENFERIPTSLEEHNWQEYSVDYDIIEVGSHEYNYWKNFMKRTRTCHISHRIKTVVYYCDIHDHTKSETILDEIIHSEKHRDD</sequence>
<protein>
    <submittedName>
        <fullName evidence="2">Uncharacterized protein</fullName>
    </submittedName>
</protein>
<keyword evidence="1" id="KW-0732">Signal</keyword>
<name>A0ABU9XKN1_9BACI</name>
<feature type="signal peptide" evidence="1">
    <location>
        <begin position="1"/>
        <end position="25"/>
    </location>
</feature>
<proteinExistence type="predicted"/>
<feature type="chain" id="PRO_5046160117" evidence="1">
    <location>
        <begin position="26"/>
        <end position="109"/>
    </location>
</feature>
<organism evidence="2 3">
    <name type="scientific">Ornithinibacillus xuwenensis</name>
    <dbReference type="NCBI Taxonomy" id="3144668"/>
    <lineage>
        <taxon>Bacteria</taxon>
        <taxon>Bacillati</taxon>
        <taxon>Bacillota</taxon>
        <taxon>Bacilli</taxon>
        <taxon>Bacillales</taxon>
        <taxon>Bacillaceae</taxon>
        <taxon>Ornithinibacillus</taxon>
    </lineage>
</organism>
<evidence type="ECO:0000256" key="1">
    <source>
        <dbReference type="SAM" id="SignalP"/>
    </source>
</evidence>